<sequence>MNAQPITPRCIWPVGAKLGEGPVWHAGEQLLYFVDIKGRKLHRCDAAGDARDSFELPDETGFALPAKEGGLVCGLPGQLVHYDPSRGTFKPLLSLEHDRPGNRMNDGAIGPDGALWFGSMDNGETAATGALYRYDGTLQRHDDGYVITNGPAFSPDGRTFYHTDTLGKRVHAFDVDARGRLSNKRTFVEIAGAGHPDGTAVDADGCVWIALFGGGRVERYAPSGELLDFVAFPCPNVTKIAFGGPDLRTAFATTAWKGMSDEARARHPLAGAVFAFDVPVPGLPAHHYHLDQPERPAA</sequence>
<evidence type="ECO:0000259" key="2">
    <source>
        <dbReference type="Pfam" id="PF08450"/>
    </source>
</evidence>
<dbReference type="PANTHER" id="PTHR10907:SF47">
    <property type="entry name" value="REGUCALCIN"/>
    <property type="match status" value="1"/>
</dbReference>
<comment type="similarity">
    <text evidence="1">Belongs to the SMP-30/CGR1 family.</text>
</comment>
<evidence type="ECO:0000256" key="1">
    <source>
        <dbReference type="ARBA" id="ARBA00008853"/>
    </source>
</evidence>
<feature type="domain" description="SMP-30/Gluconolactonase/LRE-like region" evidence="2">
    <location>
        <begin position="18"/>
        <end position="255"/>
    </location>
</feature>
<dbReference type="RefSeq" id="WP_277418376.1">
    <property type="nucleotide sequence ID" value="NZ_CP119083.1"/>
</dbReference>
<keyword evidence="4" id="KW-1185">Reference proteome</keyword>
<dbReference type="PRINTS" id="PR01790">
    <property type="entry name" value="SMP30FAMILY"/>
</dbReference>
<dbReference type="InterPro" id="IPR005511">
    <property type="entry name" value="SMP-30"/>
</dbReference>
<dbReference type="Proteomes" id="UP001216510">
    <property type="component" value="Chromosome"/>
</dbReference>
<dbReference type="Pfam" id="PF08450">
    <property type="entry name" value="SGL"/>
    <property type="match status" value="1"/>
</dbReference>
<gene>
    <name evidence="3" type="ORF">PX653_13570</name>
</gene>
<dbReference type="EMBL" id="CP119083">
    <property type="protein sequence ID" value="WEF35728.1"/>
    <property type="molecule type" value="Genomic_DNA"/>
</dbReference>
<protein>
    <submittedName>
        <fullName evidence="3">SMP-30/gluconolactonase/LRE family protein</fullName>
    </submittedName>
</protein>
<evidence type="ECO:0000313" key="3">
    <source>
        <dbReference type="EMBL" id="WEF35728.1"/>
    </source>
</evidence>
<reference evidence="3 4" key="1">
    <citation type="submission" date="2023-02" db="EMBL/GenBank/DDBJ databases">
        <title>Gemone sequence of Telluria chitinolytica ACM 3522T.</title>
        <authorList>
            <person name="Frediansyah A."/>
            <person name="Miess H."/>
            <person name="Gross H."/>
        </authorList>
    </citation>
    <scope>NUCLEOTIDE SEQUENCE [LARGE SCALE GENOMIC DNA]</scope>
    <source>
        <strain evidence="3 4">ACM 3522</strain>
    </source>
</reference>
<evidence type="ECO:0000313" key="4">
    <source>
        <dbReference type="Proteomes" id="UP001216510"/>
    </source>
</evidence>
<dbReference type="InterPro" id="IPR013658">
    <property type="entry name" value="SGL"/>
</dbReference>
<proteinExistence type="inferred from homology"/>
<organism evidence="3 4">
    <name type="scientific">Pseudoduganella chitinolytica</name>
    <dbReference type="NCBI Taxonomy" id="34070"/>
    <lineage>
        <taxon>Bacteria</taxon>
        <taxon>Pseudomonadati</taxon>
        <taxon>Pseudomonadota</taxon>
        <taxon>Betaproteobacteria</taxon>
        <taxon>Burkholderiales</taxon>
        <taxon>Oxalobacteraceae</taxon>
        <taxon>Telluria group</taxon>
        <taxon>Pseudoduganella</taxon>
    </lineage>
</organism>
<accession>A0ABY8BLA8</accession>
<dbReference type="PANTHER" id="PTHR10907">
    <property type="entry name" value="REGUCALCIN"/>
    <property type="match status" value="1"/>
</dbReference>
<dbReference type="SUPFAM" id="SSF63829">
    <property type="entry name" value="Calcium-dependent phosphotriesterase"/>
    <property type="match status" value="1"/>
</dbReference>
<name>A0ABY8BLA8_9BURK</name>
<dbReference type="InterPro" id="IPR011042">
    <property type="entry name" value="6-blade_b-propeller_TolB-like"/>
</dbReference>
<dbReference type="Gene3D" id="2.120.10.30">
    <property type="entry name" value="TolB, C-terminal domain"/>
    <property type="match status" value="1"/>
</dbReference>